<dbReference type="SUPFAM" id="SSF47769">
    <property type="entry name" value="SAM/Pointed domain"/>
    <property type="match status" value="1"/>
</dbReference>
<dbReference type="CDD" id="cd20103">
    <property type="entry name" value="MBT_L3MBTL1-like_rpt3"/>
    <property type="match status" value="1"/>
</dbReference>
<keyword evidence="8" id="KW-0804">Transcription</keyword>
<keyword evidence="9" id="KW-0539">Nucleus</keyword>
<dbReference type="SUPFAM" id="SSF103637">
    <property type="entry name" value="CCHHC domain"/>
    <property type="match status" value="2"/>
</dbReference>
<dbReference type="EMBL" id="BPLR01016062">
    <property type="protein sequence ID" value="GIY80932.1"/>
    <property type="molecule type" value="Genomic_DNA"/>
</dbReference>
<dbReference type="PANTHER" id="PTHR12247">
    <property type="entry name" value="POLYCOMB GROUP PROTEIN"/>
    <property type="match status" value="1"/>
</dbReference>
<keyword evidence="11" id="KW-0175">Coiled coil</keyword>
<feature type="repeat" description="MBT" evidence="10">
    <location>
        <begin position="7"/>
        <end position="102"/>
    </location>
</feature>
<dbReference type="InterPro" id="IPR001660">
    <property type="entry name" value="SAM"/>
</dbReference>
<keyword evidence="2" id="KW-0479">Metal-binding</keyword>
<dbReference type="Pfam" id="PF01530">
    <property type="entry name" value="zf-C2HC"/>
    <property type="match status" value="1"/>
</dbReference>
<accession>A0AAV4WDW2</accession>
<comment type="caution">
    <text evidence="14">The sequence shown here is derived from an EMBL/GenBank/DDBJ whole genome shotgun (WGS) entry which is preliminary data.</text>
</comment>
<evidence type="ECO:0000256" key="12">
    <source>
        <dbReference type="SAM" id="MobiDB-lite"/>
    </source>
</evidence>
<evidence type="ECO:0000256" key="9">
    <source>
        <dbReference type="ARBA" id="ARBA00023242"/>
    </source>
</evidence>
<feature type="compositionally biased region" description="Low complexity" evidence="12">
    <location>
        <begin position="175"/>
        <end position="186"/>
    </location>
</feature>
<evidence type="ECO:0000256" key="8">
    <source>
        <dbReference type="ARBA" id="ARBA00023163"/>
    </source>
</evidence>
<evidence type="ECO:0000313" key="15">
    <source>
        <dbReference type="Proteomes" id="UP001054945"/>
    </source>
</evidence>
<dbReference type="Pfam" id="PF00536">
    <property type="entry name" value="SAM_1"/>
    <property type="match status" value="1"/>
</dbReference>
<dbReference type="SUPFAM" id="SSF63748">
    <property type="entry name" value="Tudor/PWWP/MBT"/>
    <property type="match status" value="1"/>
</dbReference>
<evidence type="ECO:0000259" key="13">
    <source>
        <dbReference type="PROSITE" id="PS50105"/>
    </source>
</evidence>
<dbReference type="Gene3D" id="4.10.320.30">
    <property type="match status" value="2"/>
</dbReference>
<dbReference type="InterPro" id="IPR036060">
    <property type="entry name" value="Znf_C2H2C_sf"/>
</dbReference>
<reference evidence="14 15" key="1">
    <citation type="submission" date="2021-06" db="EMBL/GenBank/DDBJ databases">
        <title>Caerostris extrusa draft genome.</title>
        <authorList>
            <person name="Kono N."/>
            <person name="Arakawa K."/>
        </authorList>
    </citation>
    <scope>NUCLEOTIDE SEQUENCE [LARGE SCALE GENOMIC DNA]</scope>
</reference>
<dbReference type="InterPro" id="IPR002515">
    <property type="entry name" value="Znf_C2H2C"/>
</dbReference>
<dbReference type="PROSITE" id="PS51079">
    <property type="entry name" value="MBT"/>
    <property type="match status" value="1"/>
</dbReference>
<dbReference type="GO" id="GO:0008270">
    <property type="term" value="F:zinc ion binding"/>
    <property type="evidence" value="ECO:0007669"/>
    <property type="project" value="UniProtKB-KW"/>
</dbReference>
<keyword evidence="3" id="KW-0677">Repeat</keyword>
<dbReference type="GO" id="GO:0005634">
    <property type="term" value="C:nucleus"/>
    <property type="evidence" value="ECO:0007669"/>
    <property type="project" value="UniProtKB-SubCell"/>
</dbReference>
<dbReference type="GO" id="GO:0006325">
    <property type="term" value="P:chromatin organization"/>
    <property type="evidence" value="ECO:0007669"/>
    <property type="project" value="UniProtKB-KW"/>
</dbReference>
<dbReference type="SMART" id="SM00454">
    <property type="entry name" value="SAM"/>
    <property type="match status" value="1"/>
</dbReference>
<feature type="coiled-coil region" evidence="11">
    <location>
        <begin position="240"/>
        <end position="267"/>
    </location>
</feature>
<protein>
    <submittedName>
        <fullName evidence="14">Lethal(3)malignant brain tumor-like protein 1</fullName>
    </submittedName>
</protein>
<feature type="region of interest" description="Disordered" evidence="12">
    <location>
        <begin position="169"/>
        <end position="229"/>
    </location>
</feature>
<evidence type="ECO:0000256" key="6">
    <source>
        <dbReference type="ARBA" id="ARBA00022853"/>
    </source>
</evidence>
<keyword evidence="15" id="KW-1185">Reference proteome</keyword>
<sequence>MKENVTFNWTKYLNDTRSIAVLPKAFKPRPPNEFKVGMKLEAVDRRNPGLLRVATIADRNDNSLLIHFDGWPSAYDYWVDDHCADIHPIHWCDKTGHPLEPPIVICSGQTVGPCPTPGCLGQGHMKGPKFTSHHRRCPTPGCNGVGHVKGKYSVHHRVSGCPLAEKNALKTQQISSSNSNPSTSRTPTPPPPIAVISNNVDTKSLDNLKPKTGVGRGKKKIKITGTGLRGRPPKHLTLLKLEAMKKAREATQQKADLEEKVHDTQLIPGLGSIKGSAVRQWSVNQVAKFVSSLKGCEDQGKAFKEQLIDGEALLEMTQSDLLDILHLRLGPALKVFSSVIAFKESEKFE</sequence>
<dbReference type="Proteomes" id="UP001054945">
    <property type="component" value="Unassembled WGS sequence"/>
</dbReference>
<feature type="domain" description="SAM" evidence="13">
    <location>
        <begin position="281"/>
        <end position="345"/>
    </location>
</feature>
<evidence type="ECO:0000256" key="7">
    <source>
        <dbReference type="ARBA" id="ARBA00023015"/>
    </source>
</evidence>
<dbReference type="PROSITE" id="PS50105">
    <property type="entry name" value="SAM_DOMAIN"/>
    <property type="match status" value="1"/>
</dbReference>
<dbReference type="FunFam" id="4.10.320.30:FF:000001">
    <property type="entry name" value="Myelin transcription factor 1-like, a"/>
    <property type="match status" value="1"/>
</dbReference>
<comment type="subcellular location">
    <subcellularLocation>
        <location evidence="1">Nucleus</location>
    </subcellularLocation>
</comment>
<dbReference type="Pfam" id="PF02820">
    <property type="entry name" value="MBT"/>
    <property type="match status" value="1"/>
</dbReference>
<keyword evidence="6" id="KW-0156">Chromatin regulator</keyword>
<evidence type="ECO:0000256" key="1">
    <source>
        <dbReference type="ARBA" id="ARBA00004123"/>
    </source>
</evidence>
<dbReference type="PANTHER" id="PTHR12247:SF131">
    <property type="entry name" value="LD05287P"/>
    <property type="match status" value="1"/>
</dbReference>
<dbReference type="Gene3D" id="2.30.30.140">
    <property type="match status" value="1"/>
</dbReference>
<keyword evidence="5" id="KW-0862">Zinc</keyword>
<evidence type="ECO:0000256" key="5">
    <source>
        <dbReference type="ARBA" id="ARBA00022833"/>
    </source>
</evidence>
<keyword evidence="7" id="KW-0805">Transcription regulation</keyword>
<gene>
    <name evidence="14" type="primary">L3mbtl1</name>
    <name evidence="14" type="ORF">CEXT_453451</name>
</gene>
<dbReference type="GO" id="GO:0042393">
    <property type="term" value="F:histone binding"/>
    <property type="evidence" value="ECO:0007669"/>
    <property type="project" value="TreeGrafter"/>
</dbReference>
<dbReference type="InterPro" id="IPR050548">
    <property type="entry name" value="PcG_chromatin_remod_factors"/>
</dbReference>
<evidence type="ECO:0000256" key="10">
    <source>
        <dbReference type="PROSITE-ProRule" id="PRU00459"/>
    </source>
</evidence>
<evidence type="ECO:0000313" key="14">
    <source>
        <dbReference type="EMBL" id="GIY80932.1"/>
    </source>
</evidence>
<proteinExistence type="predicted"/>
<dbReference type="InterPro" id="IPR013761">
    <property type="entry name" value="SAM/pointed_sf"/>
</dbReference>
<organism evidence="14 15">
    <name type="scientific">Caerostris extrusa</name>
    <name type="common">Bark spider</name>
    <name type="synonym">Caerostris bankana</name>
    <dbReference type="NCBI Taxonomy" id="172846"/>
    <lineage>
        <taxon>Eukaryota</taxon>
        <taxon>Metazoa</taxon>
        <taxon>Ecdysozoa</taxon>
        <taxon>Arthropoda</taxon>
        <taxon>Chelicerata</taxon>
        <taxon>Arachnida</taxon>
        <taxon>Araneae</taxon>
        <taxon>Araneomorphae</taxon>
        <taxon>Entelegynae</taxon>
        <taxon>Araneoidea</taxon>
        <taxon>Araneidae</taxon>
        <taxon>Caerostris</taxon>
    </lineage>
</organism>
<dbReference type="AlphaFoldDB" id="A0AAV4WDW2"/>
<dbReference type="GO" id="GO:0003682">
    <property type="term" value="F:chromatin binding"/>
    <property type="evidence" value="ECO:0007669"/>
    <property type="project" value="TreeGrafter"/>
</dbReference>
<dbReference type="SMART" id="SM00561">
    <property type="entry name" value="MBT"/>
    <property type="match status" value="1"/>
</dbReference>
<dbReference type="PROSITE" id="PS51802">
    <property type="entry name" value="ZF_CCHHC"/>
    <property type="match status" value="1"/>
</dbReference>
<dbReference type="Gene3D" id="1.10.150.50">
    <property type="entry name" value="Transcription Factor, Ets-1"/>
    <property type="match status" value="1"/>
</dbReference>
<keyword evidence="4" id="KW-0863">Zinc-finger</keyword>
<evidence type="ECO:0000256" key="3">
    <source>
        <dbReference type="ARBA" id="ARBA00022737"/>
    </source>
</evidence>
<dbReference type="GO" id="GO:0045892">
    <property type="term" value="P:negative regulation of DNA-templated transcription"/>
    <property type="evidence" value="ECO:0007669"/>
    <property type="project" value="TreeGrafter"/>
</dbReference>
<evidence type="ECO:0000256" key="2">
    <source>
        <dbReference type="ARBA" id="ARBA00022723"/>
    </source>
</evidence>
<dbReference type="InterPro" id="IPR004092">
    <property type="entry name" value="Mbt"/>
</dbReference>
<evidence type="ECO:0000256" key="4">
    <source>
        <dbReference type="ARBA" id="ARBA00022771"/>
    </source>
</evidence>
<name>A0AAV4WDW2_CAEEX</name>
<evidence type="ECO:0000256" key="11">
    <source>
        <dbReference type="SAM" id="Coils"/>
    </source>
</evidence>